<dbReference type="PANTHER" id="PTHR43673">
    <property type="entry name" value="NAD(P)H NITROREDUCTASE YDGI-RELATED"/>
    <property type="match status" value="1"/>
</dbReference>
<comment type="similarity">
    <text evidence="1">Belongs to the nitroreductase family.</text>
</comment>
<evidence type="ECO:0000256" key="1">
    <source>
        <dbReference type="ARBA" id="ARBA00007118"/>
    </source>
</evidence>
<reference evidence="5" key="1">
    <citation type="journal article" date="2019" name="Int. J. Syst. Evol. Microbiol.">
        <title>The Global Catalogue of Microorganisms (GCM) 10K type strain sequencing project: providing services to taxonomists for standard genome sequencing and annotation.</title>
        <authorList>
            <consortium name="The Broad Institute Genomics Platform"/>
            <consortium name="The Broad Institute Genome Sequencing Center for Infectious Disease"/>
            <person name="Wu L."/>
            <person name="Ma J."/>
        </authorList>
    </citation>
    <scope>NUCLEOTIDE SEQUENCE [LARGE SCALE GENOMIC DNA]</scope>
    <source>
        <strain evidence="5">JCM 17986</strain>
    </source>
</reference>
<dbReference type="RefSeq" id="WP_345677792.1">
    <property type="nucleotide sequence ID" value="NZ_BAABHS010000017.1"/>
</dbReference>
<evidence type="ECO:0000259" key="3">
    <source>
        <dbReference type="Pfam" id="PF00881"/>
    </source>
</evidence>
<dbReference type="EMBL" id="BAABHS010000017">
    <property type="protein sequence ID" value="GAA4976105.1"/>
    <property type="molecule type" value="Genomic_DNA"/>
</dbReference>
<keyword evidence="5" id="KW-1185">Reference proteome</keyword>
<dbReference type="InterPro" id="IPR029479">
    <property type="entry name" value="Nitroreductase"/>
</dbReference>
<organism evidence="4 5">
    <name type="scientific">Yinghuangia aomiensis</name>
    <dbReference type="NCBI Taxonomy" id="676205"/>
    <lineage>
        <taxon>Bacteria</taxon>
        <taxon>Bacillati</taxon>
        <taxon>Actinomycetota</taxon>
        <taxon>Actinomycetes</taxon>
        <taxon>Kitasatosporales</taxon>
        <taxon>Streptomycetaceae</taxon>
        <taxon>Yinghuangia</taxon>
    </lineage>
</organism>
<protein>
    <submittedName>
        <fullName evidence="4">Nitroreductase family protein</fullName>
    </submittedName>
</protein>
<name>A0ABP9HR18_9ACTN</name>
<proteinExistence type="inferred from homology"/>
<dbReference type="CDD" id="cd02062">
    <property type="entry name" value="Nitro_FMN_reductase"/>
    <property type="match status" value="1"/>
</dbReference>
<feature type="domain" description="Nitroreductase" evidence="3">
    <location>
        <begin position="19"/>
        <end position="198"/>
    </location>
</feature>
<evidence type="ECO:0000313" key="5">
    <source>
        <dbReference type="Proteomes" id="UP001500466"/>
    </source>
</evidence>
<accession>A0ABP9HR18</accession>
<dbReference type="SUPFAM" id="SSF55469">
    <property type="entry name" value="FMN-dependent nitroreductase-like"/>
    <property type="match status" value="1"/>
</dbReference>
<dbReference type="Pfam" id="PF00881">
    <property type="entry name" value="Nitroreductase"/>
    <property type="match status" value="1"/>
</dbReference>
<sequence>MTEASPILDLTAEEVLTTTRTVRRRLDLARPVPRDVVEECLRIAFQAPNGSNVQSYRWVVVDDPAVRAGMAAIYQASLADQFAASRRAREAGKRSIYPSSPAQDRISRSVTHLVDHLHEVPVLVVPTFTGRVERRAMFDQASAWGSVLPGVWNFMLALRTRGLGSAWTTLHLHREKEMADLLGIPYERTSQAGLFPVAYTLGTDFRPGPRADLERHVHWNRWSDDDRPDAVAFGHDS</sequence>
<dbReference type="Proteomes" id="UP001500466">
    <property type="component" value="Unassembled WGS sequence"/>
</dbReference>
<evidence type="ECO:0000256" key="2">
    <source>
        <dbReference type="ARBA" id="ARBA00023002"/>
    </source>
</evidence>
<comment type="caution">
    <text evidence="4">The sequence shown here is derived from an EMBL/GenBank/DDBJ whole genome shotgun (WGS) entry which is preliminary data.</text>
</comment>
<dbReference type="Gene3D" id="3.40.109.10">
    <property type="entry name" value="NADH Oxidase"/>
    <property type="match status" value="1"/>
</dbReference>
<dbReference type="PANTHER" id="PTHR43673:SF10">
    <property type="entry name" value="NADH DEHYDROGENASE_NAD(P)H NITROREDUCTASE XCC3605-RELATED"/>
    <property type="match status" value="1"/>
</dbReference>
<dbReference type="InterPro" id="IPR000415">
    <property type="entry name" value="Nitroreductase-like"/>
</dbReference>
<evidence type="ECO:0000313" key="4">
    <source>
        <dbReference type="EMBL" id="GAA4976105.1"/>
    </source>
</evidence>
<keyword evidence="2" id="KW-0560">Oxidoreductase</keyword>
<gene>
    <name evidence="4" type="ORF">GCM10023205_48960</name>
</gene>